<dbReference type="Pfam" id="PF13516">
    <property type="entry name" value="LRR_6"/>
    <property type="match status" value="2"/>
</dbReference>
<reference evidence="4 5" key="1">
    <citation type="journal article" date="2018" name="New Phytol.">
        <title>Phylogenomics of Endogonaceae and evolution of mycorrhizas within Mucoromycota.</title>
        <authorList>
            <person name="Chang Y."/>
            <person name="Desiro A."/>
            <person name="Na H."/>
            <person name="Sandor L."/>
            <person name="Lipzen A."/>
            <person name="Clum A."/>
            <person name="Barry K."/>
            <person name="Grigoriev I.V."/>
            <person name="Martin F.M."/>
            <person name="Stajich J.E."/>
            <person name="Smith M.E."/>
            <person name="Bonito G."/>
            <person name="Spatafora J.W."/>
        </authorList>
    </citation>
    <scope>NUCLEOTIDE SEQUENCE [LARGE SCALE GENOMIC DNA]</scope>
    <source>
        <strain evidence="4 5">AD002</strain>
    </source>
</reference>
<dbReference type="Proteomes" id="UP000274822">
    <property type="component" value="Unassembled WGS sequence"/>
</dbReference>
<evidence type="ECO:0000256" key="1">
    <source>
        <dbReference type="ARBA" id="ARBA00004245"/>
    </source>
</evidence>
<evidence type="ECO:0000313" key="5">
    <source>
        <dbReference type="Proteomes" id="UP000274822"/>
    </source>
</evidence>
<gene>
    <name evidence="4" type="ORF">BC938DRAFT_483929</name>
</gene>
<dbReference type="SUPFAM" id="SSF52047">
    <property type="entry name" value="RNI-like"/>
    <property type="match status" value="1"/>
</dbReference>
<evidence type="ECO:0000256" key="3">
    <source>
        <dbReference type="ARBA" id="ARBA00023212"/>
    </source>
</evidence>
<dbReference type="Gene3D" id="3.80.10.10">
    <property type="entry name" value="Ribonuclease Inhibitor"/>
    <property type="match status" value="1"/>
</dbReference>
<accession>A0A433QAX6</accession>
<proteinExistence type="predicted"/>
<organism evidence="4 5">
    <name type="scientific">Jimgerdemannia flammicorona</name>
    <dbReference type="NCBI Taxonomy" id="994334"/>
    <lineage>
        <taxon>Eukaryota</taxon>
        <taxon>Fungi</taxon>
        <taxon>Fungi incertae sedis</taxon>
        <taxon>Mucoromycota</taxon>
        <taxon>Mucoromycotina</taxon>
        <taxon>Endogonomycetes</taxon>
        <taxon>Endogonales</taxon>
        <taxon>Endogonaceae</taxon>
        <taxon>Jimgerdemannia</taxon>
    </lineage>
</organism>
<dbReference type="SMART" id="SM00368">
    <property type="entry name" value="LRR_RI"/>
    <property type="match status" value="2"/>
</dbReference>
<comment type="subcellular location">
    <subcellularLocation>
        <location evidence="1">Cytoplasm</location>
        <location evidence="1">Cytoskeleton</location>
    </subcellularLocation>
</comment>
<name>A0A433QAX6_9FUNG</name>
<dbReference type="PANTHER" id="PTHR24107:SF2">
    <property type="entry name" value="NLR FAMILY CARD DOMAIN CONTAINING 3"/>
    <property type="match status" value="1"/>
</dbReference>
<feature type="non-terminal residue" evidence="4">
    <location>
        <position position="1"/>
    </location>
</feature>
<dbReference type="InterPro" id="IPR001611">
    <property type="entry name" value="Leu-rich_rpt"/>
</dbReference>
<dbReference type="InterPro" id="IPR032675">
    <property type="entry name" value="LRR_dom_sf"/>
</dbReference>
<dbReference type="GO" id="GO:0005856">
    <property type="term" value="C:cytoskeleton"/>
    <property type="evidence" value="ECO:0007669"/>
    <property type="project" value="UniProtKB-SubCell"/>
</dbReference>
<comment type="caution">
    <text evidence="4">The sequence shown here is derived from an EMBL/GenBank/DDBJ whole genome shotgun (WGS) entry which is preliminary data.</text>
</comment>
<sequence>SINGLSRGAFRTFRNSVTRALSSVPLRKISIVACEKADSEDVQALINATTTIEILMINNIIRRCPQLHQVILSVCNIDHEEVSLKKLDLKDNNIGEKGASTLAEVLKMNTNIEILDLEDNGIGVKGASTLAKALRINTSLQTLVLRRMHWFWQSYW</sequence>
<evidence type="ECO:0000256" key="2">
    <source>
        <dbReference type="ARBA" id="ARBA00022490"/>
    </source>
</evidence>
<dbReference type="AlphaFoldDB" id="A0A433QAX6"/>
<evidence type="ECO:0000313" key="4">
    <source>
        <dbReference type="EMBL" id="RUS26925.1"/>
    </source>
</evidence>
<dbReference type="EMBL" id="RBNJ01009378">
    <property type="protein sequence ID" value="RUS26925.1"/>
    <property type="molecule type" value="Genomic_DNA"/>
</dbReference>
<protein>
    <submittedName>
        <fullName evidence="4">Uncharacterized protein</fullName>
    </submittedName>
</protein>
<dbReference type="PANTHER" id="PTHR24107">
    <property type="entry name" value="YNEIN REGULATORY COMPLEX SUBUNIT 5"/>
    <property type="match status" value="1"/>
</dbReference>
<dbReference type="InterPro" id="IPR052410">
    <property type="entry name" value="DRC5"/>
</dbReference>
<keyword evidence="5" id="KW-1185">Reference proteome</keyword>
<keyword evidence="2" id="KW-0963">Cytoplasm</keyword>
<keyword evidence="3" id="KW-0206">Cytoskeleton</keyword>